<proteinExistence type="predicted"/>
<name>A0A2K9DE70_9MICO</name>
<accession>A0A2K9DE70</accession>
<dbReference type="GO" id="GO:0004658">
    <property type="term" value="F:propionyl-CoA carboxylase activity"/>
    <property type="evidence" value="ECO:0007669"/>
    <property type="project" value="InterPro"/>
</dbReference>
<gene>
    <name evidence="1" type="ORF">CXR34_13905</name>
</gene>
<dbReference type="GO" id="GO:0003989">
    <property type="term" value="F:acetyl-CoA carboxylase activity"/>
    <property type="evidence" value="ECO:0007669"/>
    <property type="project" value="InterPro"/>
</dbReference>
<dbReference type="KEGG" id="mhos:CXR34_13905"/>
<dbReference type="InterPro" id="IPR032716">
    <property type="entry name" value="ACC_epsilon"/>
</dbReference>
<dbReference type="Proteomes" id="UP000233276">
    <property type="component" value="Chromosome"/>
</dbReference>
<evidence type="ECO:0008006" key="3">
    <source>
        <dbReference type="Google" id="ProtNLM"/>
    </source>
</evidence>
<reference evidence="1 2" key="1">
    <citation type="submission" date="2017-12" db="EMBL/GenBank/DDBJ databases">
        <title>Isolation and characterization of estrogens degradatiion strain Microbacterium hominis SJTG1.</title>
        <authorList>
            <person name="Xiong W."/>
            <person name="Yin C."/>
            <person name="Zheng D."/>
            <person name="Liang R."/>
        </authorList>
    </citation>
    <scope>NUCLEOTIDE SEQUENCE [LARGE SCALE GENOMIC DNA]</scope>
    <source>
        <strain evidence="1 2">SJTG1</strain>
    </source>
</reference>
<dbReference type="RefSeq" id="WP_101306732.1">
    <property type="nucleotide sequence ID" value="NZ_CP025299.1"/>
</dbReference>
<evidence type="ECO:0000313" key="2">
    <source>
        <dbReference type="Proteomes" id="UP000233276"/>
    </source>
</evidence>
<dbReference type="AlphaFoldDB" id="A0A2K9DE70"/>
<protein>
    <recommendedName>
        <fullName evidence="3">Acyl-CoA carboxylase subunit epsilon</fullName>
    </recommendedName>
</protein>
<dbReference type="EMBL" id="CP025299">
    <property type="protein sequence ID" value="AUG30441.1"/>
    <property type="molecule type" value="Genomic_DNA"/>
</dbReference>
<evidence type="ECO:0000313" key="1">
    <source>
        <dbReference type="EMBL" id="AUG30441.1"/>
    </source>
</evidence>
<dbReference type="Pfam" id="PF13822">
    <property type="entry name" value="ACC_epsilon"/>
    <property type="match status" value="1"/>
</dbReference>
<sequence>MTASATPPSAAAAGADAVRIDVRRGDPTPEELAAVLAVVTEAYEREAADAVADETPRRSAWELSARNLRAPLRRETGWGRFAG</sequence>
<organism evidence="1 2">
    <name type="scientific">Microbacterium hominis</name>
    <dbReference type="NCBI Taxonomy" id="162426"/>
    <lineage>
        <taxon>Bacteria</taxon>
        <taxon>Bacillati</taxon>
        <taxon>Actinomycetota</taxon>
        <taxon>Actinomycetes</taxon>
        <taxon>Micrococcales</taxon>
        <taxon>Microbacteriaceae</taxon>
        <taxon>Microbacterium</taxon>
    </lineage>
</organism>